<dbReference type="OMA" id="NSYACDR"/>
<evidence type="ECO:0000256" key="2">
    <source>
        <dbReference type="ARBA" id="ARBA00007585"/>
    </source>
</evidence>
<feature type="region of interest" description="Disordered" evidence="6">
    <location>
        <begin position="725"/>
        <end position="807"/>
    </location>
</feature>
<keyword evidence="4" id="KW-0539">Nucleus</keyword>
<dbReference type="PANTHER" id="PTHR24200:SF7">
    <property type="entry name" value="MICROTUBULE-ASSOCIATED TUMOR SUPPRESSOR 1"/>
    <property type="match status" value="1"/>
</dbReference>
<feature type="region of interest" description="Disordered" evidence="6">
    <location>
        <begin position="441"/>
        <end position="466"/>
    </location>
</feature>
<feature type="coiled-coil region" evidence="5">
    <location>
        <begin position="993"/>
        <end position="1114"/>
    </location>
</feature>
<comment type="similarity">
    <text evidence="2">Belongs to the MTUS1 family.</text>
</comment>
<protein>
    <submittedName>
        <fullName evidence="7">Microtubule associated scaffold protein 1</fullName>
    </submittedName>
</protein>
<keyword evidence="3 5" id="KW-0175">Coiled coil</keyword>
<feature type="compositionally biased region" description="Low complexity" evidence="6">
    <location>
        <begin position="514"/>
        <end position="529"/>
    </location>
</feature>
<reference evidence="7" key="1">
    <citation type="submission" date="2025-08" db="UniProtKB">
        <authorList>
            <consortium name="Ensembl"/>
        </authorList>
    </citation>
    <scope>IDENTIFICATION</scope>
</reference>
<evidence type="ECO:0000256" key="1">
    <source>
        <dbReference type="ARBA" id="ARBA00004123"/>
    </source>
</evidence>
<dbReference type="GO" id="GO:0005634">
    <property type="term" value="C:nucleus"/>
    <property type="evidence" value="ECO:0007669"/>
    <property type="project" value="UniProtKB-SubCell"/>
</dbReference>
<feature type="region of interest" description="Disordered" evidence="6">
    <location>
        <begin position="572"/>
        <end position="623"/>
    </location>
</feature>
<sequence length="1335" mass="146922">MNVEKSNDKAKNGLKSSLLIRDENGNNYTCDRATPSSKNCATEIHSNSTAQNVVTEHGDDTVLKGKSDFGSISLKQHCTEALHLQKTPGKYSCTESLLGGADAACKSSMNEQTCVYPLNCDLKETTNLLKGNVAMAKPQNQSIKQSVPYSQTDSECVLPLPASEQNMPSVINDRACCHLSTLDVTNVIGETLGTDQNDDMHLRETLISCEVCMREKFDRTSSERTPNFSSTVMASESPDAYSELAVHRPASAGVEHYLKNTNKTDEESQETEAQSLKLAAGFIDPYVQDTLSPCININEDDQVKSLQGTPDHAETVNSSAETCINSSVNNVHLPPEDKMDGEQVSNKTNEPLTKEQTIPGNAALQDMHDTTFISCSEPKLKRAAMPDLKCEATFVVFSPVADESDSALCTSTPKEQSKNTVFSVSALAELGEKSPKLRQSKAFVGGPNRRPLLKAGSGQNAGRPVGRSPIALTITRAKKSEVVSFPKPNFKNVKPKVMSRPVLQSRDGAALKRSPQSPQLSAVVSSSLAASPRQLSPSIKVLKKKTDLAKDTKAELPVNKPHKLHLNKRLFTSPDVHPTTHPRNASHKASKTPVLKQNPEDIGKASSSHSVCSSVSAVPPTCGENSKEMLNDKMESSTSVMQPCAQNIYQTGDEKEQSSNMEIPMEAGLLKDAANEMCDLHSVSLMPLVKDRTTQGNNMLKKDPVTLRSVSTPRVKMMQSVLPLKRGCENKTMGTIKAPSPRGAVLSSSSGTGSLPREKHASLKNSPASWASSSKPQAKSKVPVKRSVLERTPSISSVSSSQSERSLFSSNSASATVLIKNGELPSKPACQNGASGTVPLKAVPRPRLHSLKPTPKGAKARPSSLNQCTPKSSGPLHSARKVSEARDNQLLGSTPGRNGHQSLSCLGSVSSNAVLWSSWEINSLKNHTGNSLLVDKGKQRSPKSSCIQTQASTDVHSPGTKTTELTQYKTKCETQSRIILQLKKFLTSGNQKFEALTVVIQHLQSEREEALKQRKALSQELVNLRGELVTTSAACEKLERDRNELQVAYEGFLQKLNQQHHNDLAELEERLKQFYTAECEKLQSICIEEAEKYKVQLQEQVDNLNITHENFKLELENSHSEKVEELKKEFESSFSELKIAHESERKLLEDSFKEKQELLEKKINELKCENDTLSEKLKLEEQKQIAKEKATLKNPQIMYLEQELESLKAVLEIKNEKLHQQDIKLMKMEKLLENNTILMDKLKKVQQENEELKARMDKHMELSRQLSTEQAVLQESLEKESKVNKRLSMENEELLWKLHNGDLCSPRKLSPSSPSVPPQSPRNSGNFSSPTASLR</sequence>
<evidence type="ECO:0000256" key="4">
    <source>
        <dbReference type="ARBA" id="ARBA00023242"/>
    </source>
</evidence>
<feature type="region of interest" description="Disordered" evidence="6">
    <location>
        <begin position="507"/>
        <end position="529"/>
    </location>
</feature>
<accession>A0A8C4V8M4</accession>
<feature type="coiled-coil region" evidence="5">
    <location>
        <begin position="1145"/>
        <end position="1269"/>
    </location>
</feature>
<dbReference type="InterPro" id="IPR051293">
    <property type="entry name" value="MTUS1/CCDC69"/>
</dbReference>
<evidence type="ECO:0000256" key="3">
    <source>
        <dbReference type="ARBA" id="ARBA00023054"/>
    </source>
</evidence>
<name>A0A8C4V8M4_FALTI</name>
<feature type="compositionally biased region" description="Low complexity" evidence="6">
    <location>
        <begin position="794"/>
        <end position="807"/>
    </location>
</feature>
<feature type="compositionally biased region" description="Polar residues" evidence="6">
    <location>
        <begin position="863"/>
        <end position="872"/>
    </location>
</feature>
<feature type="region of interest" description="Disordered" evidence="6">
    <location>
        <begin position="825"/>
        <end position="884"/>
    </location>
</feature>
<evidence type="ECO:0000313" key="8">
    <source>
        <dbReference type="Proteomes" id="UP000694562"/>
    </source>
</evidence>
<feature type="compositionally biased region" description="Polar residues" evidence="6">
    <location>
        <begin position="942"/>
        <end position="962"/>
    </location>
</feature>
<keyword evidence="8" id="KW-1185">Reference proteome</keyword>
<dbReference type="GO" id="GO:0010758">
    <property type="term" value="P:regulation of macrophage chemotaxis"/>
    <property type="evidence" value="ECO:0007669"/>
    <property type="project" value="TreeGrafter"/>
</dbReference>
<reference evidence="7" key="2">
    <citation type="submission" date="2025-09" db="UniProtKB">
        <authorList>
            <consortium name="Ensembl"/>
        </authorList>
    </citation>
    <scope>IDENTIFICATION</scope>
</reference>
<dbReference type="GO" id="GO:0005737">
    <property type="term" value="C:cytoplasm"/>
    <property type="evidence" value="ECO:0007669"/>
    <property type="project" value="TreeGrafter"/>
</dbReference>
<dbReference type="PANTHER" id="PTHR24200">
    <property type="entry name" value="TOUCAN, ISOFORM A"/>
    <property type="match status" value="1"/>
</dbReference>
<feature type="compositionally biased region" description="Polar residues" evidence="6">
    <location>
        <begin position="1322"/>
        <end position="1335"/>
    </location>
</feature>
<evidence type="ECO:0000313" key="7">
    <source>
        <dbReference type="Ensembl" id="ENSFTIP00000024202.1"/>
    </source>
</evidence>
<organism evidence="7 8">
    <name type="scientific">Falco tinnunculus</name>
    <name type="common">Common kestrel</name>
    <dbReference type="NCBI Taxonomy" id="100819"/>
    <lineage>
        <taxon>Eukaryota</taxon>
        <taxon>Metazoa</taxon>
        <taxon>Chordata</taxon>
        <taxon>Craniata</taxon>
        <taxon>Vertebrata</taxon>
        <taxon>Euteleostomi</taxon>
        <taxon>Archelosauria</taxon>
        <taxon>Archosauria</taxon>
        <taxon>Dinosauria</taxon>
        <taxon>Saurischia</taxon>
        <taxon>Theropoda</taxon>
        <taxon>Coelurosauria</taxon>
        <taxon>Aves</taxon>
        <taxon>Neognathae</taxon>
        <taxon>Neoaves</taxon>
        <taxon>Telluraves</taxon>
        <taxon>Australaves</taxon>
        <taxon>Falconiformes</taxon>
        <taxon>Falconidae</taxon>
        <taxon>Falco</taxon>
    </lineage>
</organism>
<feature type="region of interest" description="Disordered" evidence="6">
    <location>
        <begin position="933"/>
        <end position="962"/>
    </location>
</feature>
<proteinExistence type="inferred from homology"/>
<dbReference type="GO" id="GO:0008017">
    <property type="term" value="F:microtubule binding"/>
    <property type="evidence" value="ECO:0007669"/>
    <property type="project" value="TreeGrafter"/>
</dbReference>
<feature type="compositionally biased region" description="Polar residues" evidence="6">
    <location>
        <begin position="763"/>
        <end position="777"/>
    </location>
</feature>
<dbReference type="Ensembl" id="ENSFTIT00000025224.1">
    <property type="protein sequence ID" value="ENSFTIP00000024202.1"/>
    <property type="gene ID" value="ENSFTIG00000015483.1"/>
</dbReference>
<comment type="subcellular location">
    <subcellularLocation>
        <location evidence="1">Nucleus</location>
    </subcellularLocation>
</comment>
<feature type="region of interest" description="Disordered" evidence="6">
    <location>
        <begin position="1303"/>
        <end position="1335"/>
    </location>
</feature>
<evidence type="ECO:0000256" key="6">
    <source>
        <dbReference type="SAM" id="MobiDB-lite"/>
    </source>
</evidence>
<dbReference type="OrthoDB" id="10038993at2759"/>
<evidence type="ECO:0000256" key="5">
    <source>
        <dbReference type="SAM" id="Coils"/>
    </source>
</evidence>
<dbReference type="Proteomes" id="UP000694562">
    <property type="component" value="Unplaced"/>
</dbReference>
<feature type="compositionally biased region" description="Low complexity" evidence="6">
    <location>
        <begin position="606"/>
        <end position="618"/>
    </location>
</feature>